<dbReference type="EMBL" id="BX294147">
    <property type="protein sequence ID" value="CAD78606.1"/>
    <property type="molecule type" value="Genomic_DNA"/>
</dbReference>
<proteinExistence type="predicted"/>
<name>Q7UFS4_RHOBA</name>
<evidence type="ECO:0000313" key="7">
    <source>
        <dbReference type="EMBL" id="CAD78606.1"/>
    </source>
</evidence>
<dbReference type="Pfam" id="PF07635">
    <property type="entry name" value="PSCyt1"/>
    <property type="match status" value="1"/>
</dbReference>
<protein>
    <recommendedName>
        <fullName evidence="6">Cytochrome c domain-containing protein</fullName>
    </recommendedName>
</protein>
<dbReference type="InterPro" id="IPR011429">
    <property type="entry name" value="Cyt_c_Planctomycete-type"/>
</dbReference>
<dbReference type="PROSITE" id="PS51007">
    <property type="entry name" value="CYTC"/>
    <property type="match status" value="1"/>
</dbReference>
<evidence type="ECO:0000313" key="8">
    <source>
        <dbReference type="Proteomes" id="UP000001025"/>
    </source>
</evidence>
<feature type="region of interest" description="Disordered" evidence="5">
    <location>
        <begin position="154"/>
        <end position="179"/>
    </location>
</feature>
<reference evidence="7 8" key="1">
    <citation type="journal article" date="2003" name="Proc. Natl. Acad. Sci. U.S.A.">
        <title>Complete genome sequence of the marine planctomycete Pirellula sp. strain 1.</title>
        <authorList>
            <person name="Gloeckner F.O."/>
            <person name="Kube M."/>
            <person name="Bauer M."/>
            <person name="Teeling H."/>
            <person name="Lombardot T."/>
            <person name="Ludwig W."/>
            <person name="Gade D."/>
            <person name="Beck A."/>
            <person name="Borzym K."/>
            <person name="Heitmann K."/>
            <person name="Rabus R."/>
            <person name="Schlesner H."/>
            <person name="Amann R."/>
            <person name="Reinhardt R."/>
        </authorList>
    </citation>
    <scope>NUCLEOTIDE SEQUENCE [LARGE SCALE GENOMIC DNA]</scope>
    <source>
        <strain evidence="8">DSM 10527 / NCIMB 13988 / SH1</strain>
    </source>
</reference>
<dbReference type="PANTHER" id="PTHR35889">
    <property type="entry name" value="CYCLOINULO-OLIGOSACCHARIDE FRUCTANOTRANSFERASE-RELATED"/>
    <property type="match status" value="1"/>
</dbReference>
<dbReference type="GO" id="GO:0020037">
    <property type="term" value="F:heme binding"/>
    <property type="evidence" value="ECO:0007669"/>
    <property type="project" value="InterPro"/>
</dbReference>
<keyword evidence="1 4" id="KW-0349">Heme</keyword>
<keyword evidence="3 4" id="KW-0408">Iron</keyword>
<keyword evidence="2 4" id="KW-0479">Metal-binding</keyword>
<evidence type="ECO:0000256" key="2">
    <source>
        <dbReference type="ARBA" id="ARBA00022723"/>
    </source>
</evidence>
<dbReference type="InterPro" id="IPR036909">
    <property type="entry name" value="Cyt_c-like_dom_sf"/>
</dbReference>
<keyword evidence="8" id="KW-1185">Reference proteome</keyword>
<dbReference type="EnsemblBacteria" id="CAD78606">
    <property type="protein sequence ID" value="CAD78606"/>
    <property type="gene ID" value="RB8370"/>
</dbReference>
<dbReference type="GO" id="GO:0009055">
    <property type="term" value="F:electron transfer activity"/>
    <property type="evidence" value="ECO:0007669"/>
    <property type="project" value="InterPro"/>
</dbReference>
<dbReference type="AlphaFoldDB" id="Q7UFS4"/>
<dbReference type="InParanoid" id="Q7UFS4"/>
<organism evidence="7 8">
    <name type="scientific">Rhodopirellula baltica (strain DSM 10527 / NCIMB 13988 / SH1)</name>
    <dbReference type="NCBI Taxonomy" id="243090"/>
    <lineage>
        <taxon>Bacteria</taxon>
        <taxon>Pseudomonadati</taxon>
        <taxon>Planctomycetota</taxon>
        <taxon>Planctomycetia</taxon>
        <taxon>Pirellulales</taxon>
        <taxon>Pirellulaceae</taxon>
        <taxon>Rhodopirellula</taxon>
    </lineage>
</organism>
<dbReference type="PATRIC" id="fig|243090.15.peg.4029"/>
<dbReference type="Proteomes" id="UP000001025">
    <property type="component" value="Chromosome"/>
</dbReference>
<feature type="domain" description="Cytochrome c" evidence="6">
    <location>
        <begin position="175"/>
        <end position="267"/>
    </location>
</feature>
<evidence type="ECO:0000256" key="1">
    <source>
        <dbReference type="ARBA" id="ARBA00022617"/>
    </source>
</evidence>
<dbReference type="STRING" id="243090.RB8370"/>
<dbReference type="eggNOG" id="COG2010">
    <property type="taxonomic scope" value="Bacteria"/>
</dbReference>
<dbReference type="PANTHER" id="PTHR35889:SF3">
    <property type="entry name" value="F-BOX DOMAIN-CONTAINING PROTEIN"/>
    <property type="match status" value="1"/>
</dbReference>
<gene>
    <name evidence="7" type="ordered locus">RB8370</name>
</gene>
<sequence>MADTRTKMLVTMIQVVSKGISIVSKRNVRRPARRIFAAAMLLAGTAPVTFPGGIAPAAGQETAPRSVAKPLDARSRTIVQSVDMQVKRAGAAYAGGDYETSGDALRKAIKQIEVAGNAESSDLHDALLPMMRRIVNARAMLELEGVTLPPFRIPERPKATAEPMAEASGSDPSSRSATDGVSFVSEVAPILVDKCGGCHIRGSKGGFAMPTFAKLMEGPPEGVVIFPGDVIASRLIETIETGDMPRGGGKVSKEQLDKLKQWVTEGAKFDGPDPTAMLTSLKSGGEPPVTPATPEPAQPAMVGKPTGNETVSFSKDVAPLLVKNCTGCHLDAMQTRGGLRMDTLAQMLRGGDSGSVMKPGDGEASLLVQKLRGSAGDRMPAGGRPPLSDSDIQLISTWISEGAKVDEALVQTPMKVVTAQAWLSAAASSEVSQRRAEIAEDEFRLAGADVNRMQNHQSDHFAVWGEVSPATLETVAESAEAALQQARKFLPQADGSPEDFFHGKASIYVLPKRYDYSEFAKMVEGRNVPAEWQSHWKYDGIRAYVAVVASERASEEEIAERVVAPVASLAVVSRGEGVPRWFAQGLGTAISGGESKRDRNENMRRQAELVTAVGSLKSGKDFLNGKLPPERADRMAVAIAESLLSRQNRRGFDAVLRNLQSGQPFPQAFQAGMNMTPIAYVDAWLQWVK</sequence>
<feature type="compositionally biased region" description="Polar residues" evidence="5">
    <location>
        <begin position="170"/>
        <end position="179"/>
    </location>
</feature>
<dbReference type="SUPFAM" id="SSF46626">
    <property type="entry name" value="Cytochrome c"/>
    <property type="match status" value="1"/>
</dbReference>
<evidence type="ECO:0000256" key="3">
    <source>
        <dbReference type="ARBA" id="ARBA00023004"/>
    </source>
</evidence>
<evidence type="ECO:0000256" key="4">
    <source>
        <dbReference type="PROSITE-ProRule" id="PRU00433"/>
    </source>
</evidence>
<dbReference type="GO" id="GO:0046872">
    <property type="term" value="F:metal ion binding"/>
    <property type="evidence" value="ECO:0007669"/>
    <property type="project" value="UniProtKB-KW"/>
</dbReference>
<evidence type="ECO:0000259" key="6">
    <source>
        <dbReference type="PROSITE" id="PS51007"/>
    </source>
</evidence>
<dbReference type="HOGENOM" id="CLU_432029_0_0_0"/>
<evidence type="ECO:0000256" key="5">
    <source>
        <dbReference type="SAM" id="MobiDB-lite"/>
    </source>
</evidence>
<dbReference type="InterPro" id="IPR009056">
    <property type="entry name" value="Cyt_c-like_dom"/>
</dbReference>
<dbReference type="OrthoDB" id="9809746at2"/>
<dbReference type="KEGG" id="rba:RB8370"/>
<accession>Q7UFS4</accession>